<proteinExistence type="predicted"/>
<gene>
    <name evidence="3" type="ORF">C8P68_101636</name>
</gene>
<keyword evidence="1" id="KW-0175">Coiled coil</keyword>
<dbReference type="PANTHER" id="PTHR42815">
    <property type="entry name" value="FAD-BINDING, PUTATIVE (AFU_ORTHOLOGUE AFUA_6G07600)-RELATED"/>
    <property type="match status" value="1"/>
</dbReference>
<evidence type="ECO:0000313" key="3">
    <source>
        <dbReference type="EMBL" id="PTR01402.1"/>
    </source>
</evidence>
<dbReference type="Proteomes" id="UP000244168">
    <property type="component" value="Unassembled WGS sequence"/>
</dbReference>
<evidence type="ECO:0000256" key="1">
    <source>
        <dbReference type="SAM" id="Coils"/>
    </source>
</evidence>
<feature type="domain" description="Pyridoxamine 5'-phosphate oxidase N-terminal" evidence="2">
    <location>
        <begin position="39"/>
        <end position="135"/>
    </location>
</feature>
<evidence type="ECO:0000259" key="2">
    <source>
        <dbReference type="Pfam" id="PF01243"/>
    </source>
</evidence>
<dbReference type="RefSeq" id="WP_245916979.1">
    <property type="nucleotide sequence ID" value="NZ_CP160205.1"/>
</dbReference>
<dbReference type="PANTHER" id="PTHR42815:SF2">
    <property type="entry name" value="FAD-BINDING, PUTATIVE (AFU_ORTHOLOGUE AFUA_6G07600)-RELATED"/>
    <property type="match status" value="1"/>
</dbReference>
<evidence type="ECO:0000313" key="4">
    <source>
        <dbReference type="Proteomes" id="UP000244168"/>
    </source>
</evidence>
<dbReference type="SUPFAM" id="SSF50475">
    <property type="entry name" value="FMN-binding split barrel"/>
    <property type="match status" value="1"/>
</dbReference>
<dbReference type="Gene3D" id="2.30.110.10">
    <property type="entry name" value="Electron Transport, Fmn-binding Protein, Chain A"/>
    <property type="match status" value="1"/>
</dbReference>
<name>A0A2T5JG42_9SPHI</name>
<dbReference type="EMBL" id="QAOQ01000001">
    <property type="protein sequence ID" value="PTR01402.1"/>
    <property type="molecule type" value="Genomic_DNA"/>
</dbReference>
<organism evidence="3 4">
    <name type="scientific">Mucilaginibacter yixingensis</name>
    <dbReference type="NCBI Taxonomy" id="1295612"/>
    <lineage>
        <taxon>Bacteria</taxon>
        <taxon>Pseudomonadati</taxon>
        <taxon>Bacteroidota</taxon>
        <taxon>Sphingobacteriia</taxon>
        <taxon>Sphingobacteriales</taxon>
        <taxon>Sphingobacteriaceae</taxon>
        <taxon>Mucilaginibacter</taxon>
    </lineage>
</organism>
<sequence length="217" mass="25070">MMNYGQIAFSDAARALQQEVGSRRTYEQMEKYNVTDGLTDNEVYFIANQDHFYMATTGPNDYPYIQHRGGPKGFVKVLDNKTLAFVDFSGNKQYITAGNIETNPKVALIMISYPHRARLKLYAKARIVQLDDDPALFDLIDPSEYKHRPERMLVLDVQAYDWNCPQHITPRYTTGEIEQAFAPQRQRMTELEAENKKLREELDALKGGHDDNLRRSD</sequence>
<dbReference type="InterPro" id="IPR012349">
    <property type="entry name" value="Split_barrel_FMN-bd"/>
</dbReference>
<reference evidence="3 4" key="1">
    <citation type="submission" date="2018-04" db="EMBL/GenBank/DDBJ databases">
        <title>Genomic Encyclopedia of Archaeal and Bacterial Type Strains, Phase II (KMG-II): from individual species to whole genera.</title>
        <authorList>
            <person name="Goeker M."/>
        </authorList>
    </citation>
    <scope>NUCLEOTIDE SEQUENCE [LARGE SCALE GENOMIC DNA]</scope>
    <source>
        <strain evidence="3 4">DSM 26809</strain>
    </source>
</reference>
<dbReference type="InterPro" id="IPR011576">
    <property type="entry name" value="Pyridox_Oxase_N"/>
</dbReference>
<accession>A0A2T5JG42</accession>
<protein>
    <recommendedName>
        <fullName evidence="2">Pyridoxamine 5'-phosphate oxidase N-terminal domain-containing protein</fullName>
    </recommendedName>
</protein>
<feature type="coiled-coil region" evidence="1">
    <location>
        <begin position="181"/>
        <end position="208"/>
    </location>
</feature>
<dbReference type="Pfam" id="PF01243">
    <property type="entry name" value="PNPOx_N"/>
    <property type="match status" value="1"/>
</dbReference>
<dbReference type="AlphaFoldDB" id="A0A2T5JG42"/>
<comment type="caution">
    <text evidence="3">The sequence shown here is derived from an EMBL/GenBank/DDBJ whole genome shotgun (WGS) entry which is preliminary data.</text>
</comment>
<keyword evidence="4" id="KW-1185">Reference proteome</keyword>